<dbReference type="Proteomes" id="UP000269974">
    <property type="component" value="Unassembled WGS sequence"/>
</dbReference>
<dbReference type="AlphaFoldDB" id="A0A7Z8YAF8"/>
<gene>
    <name evidence="1" type="ORF">NCTC10327_01924</name>
</gene>
<dbReference type="InterPro" id="IPR010982">
    <property type="entry name" value="Lambda_DNA-bd_dom_sf"/>
</dbReference>
<accession>A0A7Z8YAF8</accession>
<dbReference type="GO" id="GO:0003677">
    <property type="term" value="F:DNA binding"/>
    <property type="evidence" value="ECO:0007669"/>
    <property type="project" value="InterPro"/>
</dbReference>
<sequence length="85" mass="9118">MEPIELSGYLARGIRTLLKSERCSTQRASEKTGIPYSTLHRKLSGVGDFRYSEIAALAALLELTPANLIAAATAIGRPRCEAKAA</sequence>
<dbReference type="SUPFAM" id="SSF47413">
    <property type="entry name" value="lambda repressor-like DNA-binding domains"/>
    <property type="match status" value="1"/>
</dbReference>
<name>A0A7Z8YAF8_9ACTO</name>
<protein>
    <recommendedName>
        <fullName evidence="3">HTH cro/C1-type domain-containing protein</fullName>
    </recommendedName>
</protein>
<dbReference type="Gene3D" id="1.10.260.40">
    <property type="entry name" value="lambda repressor-like DNA-binding domains"/>
    <property type="match status" value="1"/>
</dbReference>
<organism evidence="1 2">
    <name type="scientific">Actinobaculum suis</name>
    <dbReference type="NCBI Taxonomy" id="1657"/>
    <lineage>
        <taxon>Bacteria</taxon>
        <taxon>Bacillati</taxon>
        <taxon>Actinomycetota</taxon>
        <taxon>Actinomycetes</taxon>
        <taxon>Actinomycetales</taxon>
        <taxon>Actinomycetaceae</taxon>
        <taxon>Actinobaculum</taxon>
    </lineage>
</organism>
<evidence type="ECO:0000313" key="1">
    <source>
        <dbReference type="EMBL" id="VDG77312.1"/>
    </source>
</evidence>
<evidence type="ECO:0000313" key="2">
    <source>
        <dbReference type="Proteomes" id="UP000269974"/>
    </source>
</evidence>
<dbReference type="EMBL" id="UYIO01000001">
    <property type="protein sequence ID" value="VDG77312.1"/>
    <property type="molecule type" value="Genomic_DNA"/>
</dbReference>
<evidence type="ECO:0008006" key="3">
    <source>
        <dbReference type="Google" id="ProtNLM"/>
    </source>
</evidence>
<reference evidence="1 2" key="1">
    <citation type="submission" date="2018-11" db="EMBL/GenBank/DDBJ databases">
        <authorList>
            <consortium name="Pathogen Informatics"/>
        </authorList>
    </citation>
    <scope>NUCLEOTIDE SEQUENCE [LARGE SCALE GENOMIC DNA]</scope>
    <source>
        <strain evidence="1 2">NCTC10327</strain>
    </source>
</reference>
<proteinExistence type="predicted"/>
<comment type="caution">
    <text evidence="1">The sequence shown here is derived from an EMBL/GenBank/DDBJ whole genome shotgun (WGS) entry which is preliminary data.</text>
</comment>